<reference evidence="3 4" key="1">
    <citation type="journal article" date="2014" name="Mol. Ecol.">
        <title>Evolution of Synechococcus.</title>
        <authorList>
            <person name="Dvorak P."/>
            <person name="Casamatta D."/>
            <person name="Hasler P."/>
            <person name="Poulickova A."/>
            <person name="Ondrej V."/>
            <person name="Sanges R."/>
        </authorList>
    </citation>
    <scope>NUCLEOTIDE SEQUENCE [LARGE SCALE GENOMIC DNA]</scope>
    <source>
        <strain evidence="3 4">CAUP A 1101</strain>
    </source>
</reference>
<dbReference type="Pfam" id="PF01408">
    <property type="entry name" value="GFO_IDH_MocA"/>
    <property type="match status" value="1"/>
</dbReference>
<comment type="caution">
    <text evidence="3">The sequence shown here is derived from an EMBL/GenBank/DDBJ whole genome shotgun (WGS) entry which is preliminary data.</text>
</comment>
<dbReference type="GO" id="GO:0016491">
    <property type="term" value="F:oxidoreductase activity"/>
    <property type="evidence" value="ECO:0007669"/>
    <property type="project" value="UniProtKB-KW"/>
</dbReference>
<evidence type="ECO:0000313" key="4">
    <source>
        <dbReference type="Proteomes" id="UP000030170"/>
    </source>
</evidence>
<dbReference type="Gene3D" id="3.30.360.10">
    <property type="entry name" value="Dihydrodipicolinate Reductase, domain 2"/>
    <property type="match status" value="1"/>
</dbReference>
<keyword evidence="4" id="KW-1185">Reference proteome</keyword>
<gene>
    <name evidence="3" type="ORF">DO97_10840</name>
</gene>
<dbReference type="Proteomes" id="UP000030170">
    <property type="component" value="Unassembled WGS sequence"/>
</dbReference>
<organism evidence="3 4">
    <name type="scientific">Neosynechococcus sphagnicola sy1</name>
    <dbReference type="NCBI Taxonomy" id="1497020"/>
    <lineage>
        <taxon>Bacteria</taxon>
        <taxon>Bacillati</taxon>
        <taxon>Cyanobacteriota</taxon>
        <taxon>Cyanophyceae</taxon>
        <taxon>Neosynechococcales</taxon>
        <taxon>Neosynechococcaceae</taxon>
        <taxon>Neosynechococcus</taxon>
    </lineage>
</organism>
<dbReference type="OrthoDB" id="9783105at2"/>
<protein>
    <recommendedName>
        <fullName evidence="2">Gfo/Idh/MocA-like oxidoreductase N-terminal domain-containing protein</fullName>
    </recommendedName>
</protein>
<evidence type="ECO:0000313" key="3">
    <source>
        <dbReference type="EMBL" id="KGF72296.1"/>
    </source>
</evidence>
<dbReference type="STRING" id="1497020.DO97_10840"/>
<evidence type="ECO:0000259" key="2">
    <source>
        <dbReference type="Pfam" id="PF01408"/>
    </source>
</evidence>
<dbReference type="GO" id="GO:0000166">
    <property type="term" value="F:nucleotide binding"/>
    <property type="evidence" value="ECO:0007669"/>
    <property type="project" value="InterPro"/>
</dbReference>
<dbReference type="SUPFAM" id="SSF51735">
    <property type="entry name" value="NAD(P)-binding Rossmann-fold domains"/>
    <property type="match status" value="1"/>
</dbReference>
<dbReference type="RefSeq" id="WP_052128729.1">
    <property type="nucleotide sequence ID" value="NZ_JJML01000030.1"/>
</dbReference>
<feature type="domain" description="Gfo/Idh/MocA-like oxidoreductase N-terminal" evidence="2">
    <location>
        <begin position="7"/>
        <end position="140"/>
    </location>
</feature>
<dbReference type="InterPro" id="IPR050463">
    <property type="entry name" value="Gfo/Idh/MocA_oxidrdct_glycsds"/>
</dbReference>
<accession>A0A098TJH1</accession>
<dbReference type="PANTHER" id="PTHR43818">
    <property type="entry name" value="BCDNA.GH03377"/>
    <property type="match status" value="1"/>
</dbReference>
<sequence>MSTPQWQVGIIGCGRIAGILDFPGSPKPITTHAQALDQHPQFQVAAVVDASLERRSQFQQIWQVPRAYGSLSELLAQEQLDVISLCSPNPWHYQQAVEILTASVPPQVLLVEKPVCQRSEELAHLLQLHRIVPTQLIVNHTRRFDPAHRRAAALLQSGQLGSLVNGRGIYYGGWLNNGVHLIDTLRLLLGQELQVMAVTPSPGGRGTDDNFEVQIQIGESVVVLEGFDEQYYQLFELDLRCQLGRVCLQDFGSQIGIAQVAINNLGERVLVPQLQLQGLASPNCSCDRGDGGLSIGSEDGILSSGGRFTNGSGHHDPPCGSVRLWPVPLRPPPLLKRHELEILRLSHQRWHPCSYPTLARQLHHRRSREKSCVCSARQWLPVSL</sequence>
<dbReference type="Gene3D" id="3.40.50.720">
    <property type="entry name" value="NAD(P)-binding Rossmann-like Domain"/>
    <property type="match status" value="1"/>
</dbReference>
<dbReference type="EMBL" id="JJML01000030">
    <property type="protein sequence ID" value="KGF72296.1"/>
    <property type="molecule type" value="Genomic_DNA"/>
</dbReference>
<evidence type="ECO:0000256" key="1">
    <source>
        <dbReference type="ARBA" id="ARBA00023002"/>
    </source>
</evidence>
<dbReference type="InterPro" id="IPR036291">
    <property type="entry name" value="NAD(P)-bd_dom_sf"/>
</dbReference>
<dbReference type="SUPFAM" id="SSF55347">
    <property type="entry name" value="Glyceraldehyde-3-phosphate dehydrogenase-like, C-terminal domain"/>
    <property type="match status" value="1"/>
</dbReference>
<keyword evidence="1" id="KW-0560">Oxidoreductase</keyword>
<proteinExistence type="predicted"/>
<dbReference type="InterPro" id="IPR000683">
    <property type="entry name" value="Gfo/Idh/MocA-like_OxRdtase_N"/>
</dbReference>
<name>A0A098TJH1_9CYAN</name>
<dbReference type="AlphaFoldDB" id="A0A098TJH1"/>
<dbReference type="PANTHER" id="PTHR43818:SF11">
    <property type="entry name" value="BCDNA.GH03377"/>
    <property type="match status" value="1"/>
</dbReference>